<name>A0A1I5U7F5_9RHOB</name>
<dbReference type="EMBL" id="FOXA01000018">
    <property type="protein sequence ID" value="SFP91213.1"/>
    <property type="molecule type" value="Genomic_DNA"/>
</dbReference>
<dbReference type="STRING" id="441119.SAMN04488047_11820"/>
<keyword evidence="3" id="KW-1185">Reference proteome</keyword>
<evidence type="ECO:0000256" key="1">
    <source>
        <dbReference type="SAM" id="MobiDB-lite"/>
    </source>
</evidence>
<evidence type="ECO:0000313" key="3">
    <source>
        <dbReference type="Proteomes" id="UP000199356"/>
    </source>
</evidence>
<dbReference type="AlphaFoldDB" id="A0A1I5U7F5"/>
<gene>
    <name evidence="2" type="ORF">SAMN04488047_11820</name>
</gene>
<organism evidence="2 3">
    <name type="scientific">Tranquillimonas alkanivorans</name>
    <dbReference type="NCBI Taxonomy" id="441119"/>
    <lineage>
        <taxon>Bacteria</taxon>
        <taxon>Pseudomonadati</taxon>
        <taxon>Pseudomonadota</taxon>
        <taxon>Alphaproteobacteria</taxon>
        <taxon>Rhodobacterales</taxon>
        <taxon>Roseobacteraceae</taxon>
        <taxon>Tranquillimonas</taxon>
    </lineage>
</organism>
<proteinExistence type="predicted"/>
<dbReference type="Proteomes" id="UP000199356">
    <property type="component" value="Unassembled WGS sequence"/>
</dbReference>
<reference evidence="2 3" key="1">
    <citation type="submission" date="2016-10" db="EMBL/GenBank/DDBJ databases">
        <authorList>
            <person name="de Groot N.N."/>
        </authorList>
    </citation>
    <scope>NUCLEOTIDE SEQUENCE [LARGE SCALE GENOMIC DNA]</scope>
    <source>
        <strain evidence="2 3">DSM 19547</strain>
    </source>
</reference>
<sequence length="355" mass="39475">MTSISRFIRCVVLRSLLRKKTKSLPRRLRIAEPDVGSDPRLELTPVPELETSVERDRAARGLWERCHDIHQPVHQMRGAAVVVAEEDGETGFAFYERGDVRVAVGALEDHQIAFPVAEHLARRDVFRTFMDGSIWRKDLAARSAGISRLALLATAGQIARQFSGSAIGAVDVGIDRLVADPDRKAFIAQATGDLFRRPAFFQLRDHRIAELFQAHQLAPSCPPGICIPLRIHPVVATEVSQFVVFEAIAADLAVDGRTVPPDFSGDPANRNLRVQHFLDGAPLAQVQLYVGHCPFSLLFQQDRGNVATQFRMCPSARRASRKLCYVSRRMSPCRGRARETDQCRRQRRASAAGPS</sequence>
<evidence type="ECO:0000313" key="2">
    <source>
        <dbReference type="EMBL" id="SFP91213.1"/>
    </source>
</evidence>
<feature type="region of interest" description="Disordered" evidence="1">
    <location>
        <begin position="336"/>
        <end position="355"/>
    </location>
</feature>
<accession>A0A1I5U7F5</accession>
<protein>
    <submittedName>
        <fullName evidence="2">Uncharacterized protein</fullName>
    </submittedName>
</protein>